<dbReference type="EMBL" id="CR925678">
    <property type="protein sequence ID" value="CAI27360.1"/>
    <property type="molecule type" value="Genomic_DNA"/>
</dbReference>
<dbReference type="GeneID" id="33058220"/>
<evidence type="ECO:0000256" key="1">
    <source>
        <dbReference type="SAM" id="MobiDB-lite"/>
    </source>
</evidence>
<proteinExistence type="predicted"/>
<keyword evidence="3" id="KW-1185">Reference proteome</keyword>
<evidence type="ECO:0000313" key="2">
    <source>
        <dbReference type="EMBL" id="CAI27360.1"/>
    </source>
</evidence>
<gene>
    <name evidence="2" type="ordered locus">ERWE_CDS_08660</name>
</gene>
<protein>
    <recommendedName>
        <fullName evidence="4">DUF3514 domain-containing protein</fullName>
    </recommendedName>
</protein>
<dbReference type="HOGENOM" id="CLU_035305_0_0_5"/>
<accession>A0A0H3M6V2</accession>
<dbReference type="RefSeq" id="WP_011155496.1">
    <property type="nucleotide sequence ID" value="NC_005295.2"/>
</dbReference>
<evidence type="ECO:0008006" key="4">
    <source>
        <dbReference type="Google" id="ProtNLM"/>
    </source>
</evidence>
<reference evidence="2 3" key="1">
    <citation type="journal article" date="2006" name="J. Bacteriol.">
        <title>Comparative genomic analysis of three strains of Ehrlichia ruminantium reveals an active process of genome size plasticity.</title>
        <authorList>
            <person name="Frutos R."/>
            <person name="Viari A."/>
            <person name="Ferraz C."/>
            <person name="Morgat A."/>
            <person name="Eychenie S."/>
            <person name="Kandassami Y."/>
            <person name="Chantal I."/>
            <person name="Bensaid A."/>
            <person name="Coissac E."/>
            <person name="Vachiery N."/>
            <person name="Demaille J."/>
            <person name="Martinez D."/>
        </authorList>
    </citation>
    <scope>NUCLEOTIDE SEQUENCE [LARGE SCALE GENOMIC DNA]</scope>
    <source>
        <strain evidence="2 3">Welgevonden</strain>
    </source>
</reference>
<evidence type="ECO:0000313" key="3">
    <source>
        <dbReference type="Proteomes" id="UP000001021"/>
    </source>
</evidence>
<dbReference type="KEGG" id="erw:ERWE_CDS_08660"/>
<feature type="region of interest" description="Disordered" evidence="1">
    <location>
        <begin position="349"/>
        <end position="372"/>
    </location>
</feature>
<name>A0A0H3M6V2_EHRRW</name>
<dbReference type="AlphaFoldDB" id="A0A0H3M6V2"/>
<dbReference type="Proteomes" id="UP000001021">
    <property type="component" value="Chromosome"/>
</dbReference>
<dbReference type="KEGG" id="eru:Erum8170"/>
<feature type="compositionally biased region" description="Acidic residues" evidence="1">
    <location>
        <begin position="349"/>
        <end position="363"/>
    </location>
</feature>
<organism evidence="2 3">
    <name type="scientific">Ehrlichia ruminantium (strain Welgevonden)</name>
    <dbReference type="NCBI Taxonomy" id="254945"/>
    <lineage>
        <taxon>Bacteria</taxon>
        <taxon>Pseudomonadati</taxon>
        <taxon>Pseudomonadota</taxon>
        <taxon>Alphaproteobacteria</taxon>
        <taxon>Rickettsiales</taxon>
        <taxon>Anaplasmataceae</taxon>
        <taxon>Ehrlichia</taxon>
    </lineage>
</organism>
<sequence length="372" mass="42690">MVSATILQTNSGQFGVCESKKESVMQSVECNQTVLESGGHRSSCVLKKLKVMHFKLIYILLCQLFEKEGNVLVIKDKYKKVFSEITSHAYMIEPLIKSSILLHYFLIFSVYKAGKMMITRCLSSIDFYAVDMILCMLFDSICDNELNASACQKEILGIYHMMQCDDDKPNFYSIKFYKVILELFRDLIYARGNRYFDMVEIQAVNLLIISVGIQISLLGRSVYVHCCETGTDYQCCRSVILRFLHKVYMAIAHMYDNTATYPLIYICNMPFPKIVCEVCSPGFDSEFSKFVEKNQQKGKFGIICKSIVDNICNVAMVEGFESIYAMLNIYENMVYEIPGVYGHMLDYEDQQEQEQESESEDEELCKGAGYGR</sequence>